<dbReference type="InterPro" id="IPR005804">
    <property type="entry name" value="FA_desaturase_dom"/>
</dbReference>
<dbReference type="STRING" id="4529.A0A0E0NSK8"/>
<dbReference type="GO" id="GO:0016491">
    <property type="term" value="F:oxidoreductase activity"/>
    <property type="evidence" value="ECO:0007669"/>
    <property type="project" value="InterPro"/>
</dbReference>
<name>A0A0E0NSK8_ORYRU</name>
<dbReference type="GO" id="GO:0006629">
    <property type="term" value="P:lipid metabolic process"/>
    <property type="evidence" value="ECO:0007669"/>
    <property type="project" value="InterPro"/>
</dbReference>
<feature type="transmembrane region" description="Helical" evidence="2">
    <location>
        <begin position="26"/>
        <end position="46"/>
    </location>
</feature>
<organism evidence="4 5">
    <name type="scientific">Oryza rufipogon</name>
    <name type="common">Brownbeard rice</name>
    <name type="synonym">Asian wild rice</name>
    <dbReference type="NCBI Taxonomy" id="4529"/>
    <lineage>
        <taxon>Eukaryota</taxon>
        <taxon>Viridiplantae</taxon>
        <taxon>Streptophyta</taxon>
        <taxon>Embryophyta</taxon>
        <taxon>Tracheophyta</taxon>
        <taxon>Spermatophyta</taxon>
        <taxon>Magnoliopsida</taxon>
        <taxon>Liliopsida</taxon>
        <taxon>Poales</taxon>
        <taxon>Poaceae</taxon>
        <taxon>BOP clade</taxon>
        <taxon>Oryzoideae</taxon>
        <taxon>Oryzeae</taxon>
        <taxon>Oryzinae</taxon>
        <taxon>Oryza</taxon>
    </lineage>
</organism>
<comment type="similarity">
    <text evidence="1">Belongs to the fatty acid desaturase type 1 family.</text>
</comment>
<dbReference type="EnsemblPlants" id="ORUFI03G11180.1">
    <property type="protein sequence ID" value="ORUFI03G11180.1"/>
    <property type="gene ID" value="ORUFI03G11180"/>
</dbReference>
<evidence type="ECO:0000313" key="5">
    <source>
        <dbReference type="Proteomes" id="UP000008022"/>
    </source>
</evidence>
<keyword evidence="2" id="KW-1133">Transmembrane helix</keyword>
<reference evidence="4" key="2">
    <citation type="submission" date="2015-06" db="UniProtKB">
        <authorList>
            <consortium name="EnsemblPlants"/>
        </authorList>
    </citation>
    <scope>IDENTIFICATION</scope>
</reference>
<dbReference type="AlphaFoldDB" id="A0A0E0NSK8"/>
<keyword evidence="2" id="KW-0472">Membrane</keyword>
<reference evidence="5" key="1">
    <citation type="submission" date="2013-06" db="EMBL/GenBank/DDBJ databases">
        <authorList>
            <person name="Zhao Q."/>
        </authorList>
    </citation>
    <scope>NUCLEOTIDE SEQUENCE</scope>
    <source>
        <strain evidence="5">cv. W1943</strain>
    </source>
</reference>
<keyword evidence="5" id="KW-1185">Reference proteome</keyword>
<evidence type="ECO:0000259" key="3">
    <source>
        <dbReference type="Pfam" id="PF00487"/>
    </source>
</evidence>
<dbReference type="Pfam" id="PF00487">
    <property type="entry name" value="FA_desaturase"/>
    <property type="match status" value="1"/>
</dbReference>
<feature type="domain" description="Fatty acid desaturase" evidence="3">
    <location>
        <begin position="39"/>
        <end position="186"/>
    </location>
</feature>
<dbReference type="HOGENOM" id="CLU_033094_0_1_1"/>
<evidence type="ECO:0000256" key="1">
    <source>
        <dbReference type="ARBA" id="ARBA00009295"/>
    </source>
</evidence>
<keyword evidence="2" id="KW-0812">Transmembrane</keyword>
<evidence type="ECO:0000256" key="2">
    <source>
        <dbReference type="SAM" id="Phobius"/>
    </source>
</evidence>
<sequence length="222" mass="26000">MRCSSPGSKSDLPWNSPYVYKYNNPVARLLLLSMQLTVGWPMYLVFNTWGCWYPRFATEYSTSPLFASHFDPSRAIYMRRQRVFIAISDIGMLAVSLALLAEGYEFWWVVRVYGMPLLVVNAWLVVGARNQSRISLLTMDRDYGFLNRVFHDITDTHVTHHLFPTIPHYHMVEATKVIHPVLGEYYQFDPTPVVEAIWREAKECIYIQSKDHKGVFWYSNKF</sequence>
<accession>A0A0E0NSK8</accession>
<dbReference type="Gramene" id="ORUFI03G11180.1">
    <property type="protein sequence ID" value="ORUFI03G11180.1"/>
    <property type="gene ID" value="ORUFI03G11180"/>
</dbReference>
<dbReference type="eggNOG" id="ENOG502QQNB">
    <property type="taxonomic scope" value="Eukaryota"/>
</dbReference>
<dbReference type="InterPro" id="IPR012171">
    <property type="entry name" value="Fatty_acid_desaturase"/>
</dbReference>
<dbReference type="Proteomes" id="UP000008022">
    <property type="component" value="Unassembled WGS sequence"/>
</dbReference>
<dbReference type="PANTHER" id="PTHR32100">
    <property type="entry name" value="OMEGA-6 FATTY ACID DESATURASE, CHLOROPLASTIC"/>
    <property type="match status" value="1"/>
</dbReference>
<feature type="transmembrane region" description="Helical" evidence="2">
    <location>
        <begin position="106"/>
        <end position="126"/>
    </location>
</feature>
<feature type="transmembrane region" description="Helical" evidence="2">
    <location>
        <begin position="83"/>
        <end position="100"/>
    </location>
</feature>
<proteinExistence type="inferred from homology"/>
<dbReference type="OMA" id="WRETTEC"/>
<evidence type="ECO:0000313" key="4">
    <source>
        <dbReference type="EnsemblPlants" id="ORUFI03G11180.1"/>
    </source>
</evidence>
<protein>
    <recommendedName>
        <fullName evidence="3">Fatty acid desaturase domain-containing protein</fullName>
    </recommendedName>
</protein>